<evidence type="ECO:0008006" key="4">
    <source>
        <dbReference type="Google" id="ProtNLM"/>
    </source>
</evidence>
<dbReference type="SUPFAM" id="SSF51197">
    <property type="entry name" value="Clavaminate synthase-like"/>
    <property type="match status" value="1"/>
</dbReference>
<protein>
    <recommendedName>
        <fullName evidence="4">Phytanoyl-CoA dioxygenase PhyH</fullName>
    </recommendedName>
</protein>
<gene>
    <name evidence="2" type="ORF">DWG14_01660</name>
</gene>
<evidence type="ECO:0000313" key="2">
    <source>
        <dbReference type="EMBL" id="AYC37442.1"/>
    </source>
</evidence>
<dbReference type="KEGG" id="sge:DWG14_01660"/>
<evidence type="ECO:0000256" key="1">
    <source>
        <dbReference type="SAM" id="MobiDB-lite"/>
    </source>
</evidence>
<proteinExistence type="predicted"/>
<evidence type="ECO:0000313" key="3">
    <source>
        <dbReference type="Proteomes" id="UP000265765"/>
    </source>
</evidence>
<dbReference type="GO" id="GO:0016706">
    <property type="term" value="F:2-oxoglutarate-dependent dioxygenase activity"/>
    <property type="evidence" value="ECO:0007669"/>
    <property type="project" value="UniProtKB-ARBA"/>
</dbReference>
<dbReference type="AlphaFoldDB" id="A0AAI8KXA3"/>
<feature type="region of interest" description="Disordered" evidence="1">
    <location>
        <begin position="1"/>
        <end position="26"/>
    </location>
</feature>
<reference evidence="2 3" key="1">
    <citation type="submission" date="2018-09" db="EMBL/GenBank/DDBJ databases">
        <title>Production of Trimethoprim by Streptomyces sp. 3E-1.</title>
        <authorList>
            <person name="Kang H.J."/>
            <person name="Kim S.B."/>
        </authorList>
    </citation>
    <scope>NUCLEOTIDE SEQUENCE [LARGE SCALE GENOMIC DNA]</scope>
    <source>
        <strain evidence="2 3">3E-1</strain>
    </source>
</reference>
<accession>A0AAI8KXA3</accession>
<organism evidence="2 3">
    <name type="scientific">Streptomyces griseorubiginosus</name>
    <dbReference type="NCBI Taxonomy" id="67304"/>
    <lineage>
        <taxon>Bacteria</taxon>
        <taxon>Bacillati</taxon>
        <taxon>Actinomycetota</taxon>
        <taxon>Actinomycetes</taxon>
        <taxon>Kitasatosporales</taxon>
        <taxon>Streptomycetaceae</taxon>
        <taxon>Streptomyces</taxon>
    </lineage>
</organism>
<name>A0AAI8KXA3_9ACTN</name>
<dbReference type="Proteomes" id="UP000265765">
    <property type="component" value="Chromosome"/>
</dbReference>
<dbReference type="Gene3D" id="2.60.120.620">
    <property type="entry name" value="q2cbj1_9rhob like domain"/>
    <property type="match status" value="1"/>
</dbReference>
<sequence>MLPTRQNDGSADAGKKGMRRRGRSTTMTRMDDELVERFLDDGFVKIEGAFPSRVAQHCASLLWRETGYDPEDPVSWKDPVVWVPGMAQGPFAAAANTPALHTAFDLLVGEDRWQSRYSLGTFPLRFPHAEEPDDAGWHIEGSYLPEGAQPGMYHTNLRSRDRALLMLFLFSEVTEEDAPTRIRVGSHLDVPPVLEPYGEQGASFLELGPKVDEASAHRPLAHATGSPGDVYLCHPFLVHAAQPHHGTNPRFMAQPPLLPSERCEVHHPDGDYSAVELAIRRGLAKEH</sequence>
<dbReference type="Pfam" id="PF05721">
    <property type="entry name" value="PhyH"/>
    <property type="match status" value="1"/>
</dbReference>
<dbReference type="InterPro" id="IPR008775">
    <property type="entry name" value="Phytyl_CoA_dOase-like"/>
</dbReference>
<dbReference type="EMBL" id="CP032427">
    <property type="protein sequence ID" value="AYC37442.1"/>
    <property type="molecule type" value="Genomic_DNA"/>
</dbReference>